<name>A0A523QLG4_UNCAE</name>
<reference evidence="1 2" key="1">
    <citation type="submission" date="2019-03" db="EMBL/GenBank/DDBJ databases">
        <title>Metabolic potential of uncultured bacteria and archaea associated with petroleum seepage in deep-sea sediments.</title>
        <authorList>
            <person name="Dong X."/>
            <person name="Hubert C."/>
        </authorList>
    </citation>
    <scope>NUCLEOTIDE SEQUENCE [LARGE SCALE GENOMIC DNA]</scope>
    <source>
        <strain evidence="1">E44_bin92</strain>
    </source>
</reference>
<organism evidence="1 2">
    <name type="scientific">Aerophobetes bacterium</name>
    <dbReference type="NCBI Taxonomy" id="2030807"/>
    <lineage>
        <taxon>Bacteria</taxon>
        <taxon>Candidatus Aerophobota</taxon>
    </lineage>
</organism>
<evidence type="ECO:0000313" key="1">
    <source>
        <dbReference type="EMBL" id="TES86613.1"/>
    </source>
</evidence>
<protein>
    <submittedName>
        <fullName evidence="1">Uncharacterized protein</fullName>
    </submittedName>
</protein>
<dbReference type="Proteomes" id="UP000320781">
    <property type="component" value="Unassembled WGS sequence"/>
</dbReference>
<sequence length="181" mass="20505">MRTRIVLAIILLAVGLCFVPVLGYGEIKMRPSGFTVGDLVFGGEEPWRAHVDGIDSDVSLLWLDVKLNNAKIQYIMHNPTNFLNVDCYYDPDGRLSYPLFPFPEDIDTKGKIVVLVTDNRGAFYLSGVALLDEFTKNLKIIYSFLNPVARDRDTDVVALFCSEGDIPLGYFYQGEYHLWKK</sequence>
<dbReference type="AlphaFoldDB" id="A0A523QLG4"/>
<accession>A0A523QLG4</accession>
<evidence type="ECO:0000313" key="2">
    <source>
        <dbReference type="Proteomes" id="UP000320781"/>
    </source>
</evidence>
<comment type="caution">
    <text evidence="1">The sequence shown here is derived from an EMBL/GenBank/DDBJ whole genome shotgun (WGS) entry which is preliminary data.</text>
</comment>
<proteinExistence type="predicted"/>
<gene>
    <name evidence="1" type="ORF">E3J95_01490</name>
</gene>
<dbReference type="EMBL" id="SOKU01000069">
    <property type="protein sequence ID" value="TES86613.1"/>
    <property type="molecule type" value="Genomic_DNA"/>
</dbReference>